<evidence type="ECO:0000313" key="2">
    <source>
        <dbReference type="Proteomes" id="UP000648187"/>
    </source>
</evidence>
<gene>
    <name evidence="1" type="ORF">HW555_010961</name>
</gene>
<dbReference type="Proteomes" id="UP000648187">
    <property type="component" value="Unassembled WGS sequence"/>
</dbReference>
<accession>A0A835L233</accession>
<organism evidence="1 2">
    <name type="scientific">Spodoptera exigua</name>
    <name type="common">Beet armyworm</name>
    <name type="synonym">Noctua fulgens</name>
    <dbReference type="NCBI Taxonomy" id="7107"/>
    <lineage>
        <taxon>Eukaryota</taxon>
        <taxon>Metazoa</taxon>
        <taxon>Ecdysozoa</taxon>
        <taxon>Arthropoda</taxon>
        <taxon>Hexapoda</taxon>
        <taxon>Insecta</taxon>
        <taxon>Pterygota</taxon>
        <taxon>Neoptera</taxon>
        <taxon>Endopterygota</taxon>
        <taxon>Lepidoptera</taxon>
        <taxon>Glossata</taxon>
        <taxon>Ditrysia</taxon>
        <taxon>Noctuoidea</taxon>
        <taxon>Noctuidae</taxon>
        <taxon>Amphipyrinae</taxon>
        <taxon>Spodoptera</taxon>
    </lineage>
</organism>
<evidence type="ECO:0000313" key="1">
    <source>
        <dbReference type="EMBL" id="KAF9409762.1"/>
    </source>
</evidence>
<name>A0A835L233_SPOEX</name>
<sequence length="63" mass="6719">MKNGVIATLHLEKNKNKLVGSESTFAQKPQQAARDILEVTANDACADIPGLPTRILPIVLHAG</sequence>
<comment type="caution">
    <text evidence="1">The sequence shown here is derived from an EMBL/GenBank/DDBJ whole genome shotgun (WGS) entry which is preliminary data.</text>
</comment>
<proteinExistence type="predicted"/>
<dbReference type="EMBL" id="JACKWZ010000300">
    <property type="protein sequence ID" value="KAF9409762.1"/>
    <property type="molecule type" value="Genomic_DNA"/>
</dbReference>
<protein>
    <submittedName>
        <fullName evidence="1">Uncharacterized protein</fullName>
    </submittedName>
</protein>
<reference evidence="1" key="1">
    <citation type="submission" date="2020-08" db="EMBL/GenBank/DDBJ databases">
        <title>Spodoptera exigua strain:BAW_Kor-Di-RS1 Genome sequencing and assembly.</title>
        <authorList>
            <person name="Kim J."/>
            <person name="Nam H.Y."/>
            <person name="Kwon M."/>
            <person name="Choi J.H."/>
            <person name="Cho S.R."/>
            <person name="Kim G.-H."/>
        </authorList>
    </citation>
    <scope>NUCLEOTIDE SEQUENCE</scope>
    <source>
        <strain evidence="1">BAW_Kor-Di-RS1</strain>
        <tissue evidence="1">Whole-body</tissue>
    </source>
</reference>
<keyword evidence="2" id="KW-1185">Reference proteome</keyword>
<dbReference type="AlphaFoldDB" id="A0A835L233"/>